<dbReference type="InterPro" id="IPR028221">
    <property type="entry name" value="JCAD"/>
</dbReference>
<feature type="region of interest" description="Disordered" evidence="1">
    <location>
        <begin position="1100"/>
        <end position="1135"/>
    </location>
</feature>
<keyword evidence="3" id="KW-1185">Reference proteome</keyword>
<feature type="compositionally biased region" description="Pro residues" evidence="1">
    <location>
        <begin position="346"/>
        <end position="360"/>
    </location>
</feature>
<feature type="compositionally biased region" description="Basic and acidic residues" evidence="1">
    <location>
        <begin position="271"/>
        <end position="280"/>
    </location>
</feature>
<evidence type="ECO:0000313" key="2">
    <source>
        <dbReference type="EMBL" id="MBZ3883967.1"/>
    </source>
</evidence>
<dbReference type="Proteomes" id="UP001166674">
    <property type="component" value="Unassembled WGS sequence"/>
</dbReference>
<evidence type="ECO:0000313" key="3">
    <source>
        <dbReference type="Proteomes" id="UP001166674"/>
    </source>
</evidence>
<feature type="region of interest" description="Disordered" evidence="1">
    <location>
        <begin position="1"/>
        <end position="88"/>
    </location>
</feature>
<organism evidence="2 3">
    <name type="scientific">Sciurus carolinensis</name>
    <name type="common">Eastern gray squirrel</name>
    <dbReference type="NCBI Taxonomy" id="30640"/>
    <lineage>
        <taxon>Eukaryota</taxon>
        <taxon>Metazoa</taxon>
        <taxon>Chordata</taxon>
        <taxon>Craniata</taxon>
        <taxon>Vertebrata</taxon>
        <taxon>Euteleostomi</taxon>
        <taxon>Mammalia</taxon>
        <taxon>Eutheria</taxon>
        <taxon>Euarchontoglires</taxon>
        <taxon>Glires</taxon>
        <taxon>Rodentia</taxon>
        <taxon>Sciuromorpha</taxon>
        <taxon>Sciuridae</taxon>
        <taxon>Sciurinae</taxon>
        <taxon>Sciurini</taxon>
        <taxon>Sciurus</taxon>
    </lineage>
</organism>
<feature type="region of interest" description="Disordered" evidence="1">
    <location>
        <begin position="599"/>
        <end position="630"/>
    </location>
</feature>
<dbReference type="GO" id="GO:0005912">
    <property type="term" value="C:adherens junction"/>
    <property type="evidence" value="ECO:0007669"/>
    <property type="project" value="TreeGrafter"/>
</dbReference>
<proteinExistence type="predicted"/>
<reference evidence="2" key="1">
    <citation type="submission" date="2020-03" db="EMBL/GenBank/DDBJ databases">
        <title>Studies in the Genomics of Life Span.</title>
        <authorList>
            <person name="Glass D."/>
        </authorList>
    </citation>
    <scope>NUCLEOTIDE SEQUENCE</scope>
    <source>
        <strain evidence="2">SUZIE</strain>
        <tissue evidence="2">Muscle</tissue>
    </source>
</reference>
<name>A0AA41T4Y4_SCICA</name>
<feature type="compositionally biased region" description="Polar residues" evidence="1">
    <location>
        <begin position="548"/>
        <end position="559"/>
    </location>
</feature>
<feature type="compositionally biased region" description="Polar residues" evidence="1">
    <location>
        <begin position="300"/>
        <end position="328"/>
    </location>
</feature>
<feature type="compositionally biased region" description="Polar residues" evidence="1">
    <location>
        <begin position="696"/>
        <end position="711"/>
    </location>
</feature>
<feature type="region of interest" description="Disordered" evidence="1">
    <location>
        <begin position="1220"/>
        <end position="1245"/>
    </location>
</feature>
<feature type="region of interest" description="Disordered" evidence="1">
    <location>
        <begin position="255"/>
        <end position="416"/>
    </location>
</feature>
<feature type="compositionally biased region" description="Basic and acidic residues" evidence="1">
    <location>
        <begin position="64"/>
        <end position="79"/>
    </location>
</feature>
<dbReference type="PANTHER" id="PTHR34757">
    <property type="entry name" value="JUNCTIONAL PROTEIN ASSOCIATED WITH CORONARY ARTERY DISEASE"/>
    <property type="match status" value="1"/>
</dbReference>
<evidence type="ECO:0000256" key="1">
    <source>
        <dbReference type="SAM" id="MobiDB-lite"/>
    </source>
</evidence>
<feature type="region of interest" description="Disordered" evidence="1">
    <location>
        <begin position="536"/>
        <end position="559"/>
    </location>
</feature>
<accession>A0AA41T4Y4</accession>
<protein>
    <submittedName>
        <fullName evidence="2">Junctional protein associated with coronary artery disease</fullName>
    </submittedName>
</protein>
<gene>
    <name evidence="2" type="ORF">SUZIE_175585</name>
</gene>
<comment type="caution">
    <text evidence="2">The sequence shown here is derived from an EMBL/GenBank/DDBJ whole genome shotgun (WGS) entry which is preliminary data.</text>
</comment>
<sequence>MYSVEDLLISHGYKPSREPCEDNPEGRQRTRTRSRTARGLLNGYEDGPVAFEHSKSSLGTGRVSDSESRRGTPRGHGERQSTSASRAAEAGFYNRPTLAWSSQPQIGNNQAYWRRGGQEVSSLLGPRDQQDLEVRGMAQAHSMPIHVREGSWEVGGRTEDVMKKAVWEEELRMSGPAKWQNVSLESWNQPRKLGKQMSDGDGEKLFQELYPFIQGEHALTPQNKKKSRSLPRGLSPESLSCMEIPVPLNDGHLPDIPTTSLYPPNCTPHLESTRNPEKGGSKAPFPRPKFGRPLKPPSYGSHQQTRGENSVFQGSQQTDPHSSYSTKTSDSRHELSGSDSGLEPPVYVPPPSYRSPPQHIPNPYLEDTAPKHVSGGHSQQQHLTEKPGVGSCPRPSGVLATGNEYGMSPGSPRGFPQYPSPITAYEGSVQYIPFDDPRIRHLKLAHPMGFCEEMKLDDRTYNSAPITAQEPAHRKTQCDGALLNAQGPTPLSENERSLAFADPSPRWLRGQHPAGGGDGSFPDQRVHSVMREQWTGVRGSQHGPEEGQVSSPDPQGESTWEIQTELRKFETGIQTKKTSKKKTNETIFCLVSIPVKSESHLPDIDTNNNDLKQSADKKHRVDKSAALQEQSLLSTSSTDLELQALTGSMAGRTEFTKQDLGDPEEDKQTNDLRFIHLAKHREFKYSGSWPGHQYRDQQTQTSFSEEPQRSQLLPDENLGGTSNIASAPKSLDPPASKSHMNTPFVSGVQKQKPDAHDLKGQMPLSPSSNSAFSRTSSSVNQAPVPKAGQSQPCLVDHGHGAHPVPKPEVVKGEPTAGPCNSRQPFGQFLLKPVSRRPWDLISQLESFNKELQEEEESRNSSSEESETEQQQEDCADSRPRNQGFYENSQQHPRVLVPEDPGFQLGRVKSRLENWSEEPKPGHPCAHPQFPGSLQVEDSRLDPYHLADGSLITKKQSHEVVNGINELPVSPGPVKRMMSSRPSDSKLAPLSYLAEPKEPPESLKLTNALSSVQLNKGVPPKNDGEEKGTVIPLSLSVKNRGLSAPDLRSVGLTMGQEQSVSKLDRSLGKERAIEIPQDESLQARAERILGIEVAVESLLPGTRAGHRQPPKPDASACSPESPREKSLPSSVPSDAPLVTADAFYGRRKCGWTESPLFVGERAPQTSEHLNVDRVLTSQPTCPEPQPNHLESKFFEPKDVEAKPPFRSTLFHFIERTPNVAASEKRLRSPSKAIESLQEKLASPQRRADPDRLMRMKEVSSVSRMRCLSFRSTDSTEEAEELKVPRNQAWQPGGPVSLSSGDQAWRVGHLSSASKDVISQEENGHLAAQREKNMDQGFWCPAFKTAVEQLFNNACSTLKPCSIATLPVQVREAASLVIDGTHEPHSCQGVCHEHTQV</sequence>
<feature type="region of interest" description="Disordered" evidence="1">
    <location>
        <begin position="963"/>
        <end position="985"/>
    </location>
</feature>
<feature type="region of interest" description="Disordered" evidence="1">
    <location>
        <begin position="686"/>
        <end position="823"/>
    </location>
</feature>
<feature type="region of interest" description="Disordered" evidence="1">
    <location>
        <begin position="217"/>
        <end position="236"/>
    </location>
</feature>
<dbReference type="GO" id="GO:1903589">
    <property type="term" value="P:positive regulation of blood vessel endothelial cell proliferation involved in sprouting angiogenesis"/>
    <property type="evidence" value="ECO:0007669"/>
    <property type="project" value="TreeGrafter"/>
</dbReference>
<dbReference type="PANTHER" id="PTHR34757:SF1">
    <property type="entry name" value="JUNCTIONAL CADHERIN 5-ASSOCIATED PROTEIN"/>
    <property type="match status" value="1"/>
</dbReference>
<feature type="region of interest" description="Disordered" evidence="1">
    <location>
        <begin position="849"/>
        <end position="901"/>
    </location>
</feature>
<feature type="compositionally biased region" description="Acidic residues" evidence="1">
    <location>
        <begin position="863"/>
        <end position="874"/>
    </location>
</feature>
<feature type="compositionally biased region" description="Low complexity" evidence="1">
    <location>
        <begin position="765"/>
        <end position="778"/>
    </location>
</feature>
<feature type="compositionally biased region" description="Basic and acidic residues" evidence="1">
    <location>
        <begin position="15"/>
        <end position="28"/>
    </location>
</feature>
<dbReference type="EMBL" id="JAATJV010390774">
    <property type="protein sequence ID" value="MBZ3883967.1"/>
    <property type="molecule type" value="Genomic_DNA"/>
</dbReference>
<dbReference type="Pfam" id="PF15351">
    <property type="entry name" value="JCAD"/>
    <property type="match status" value="1"/>
</dbReference>
<dbReference type="GO" id="GO:0032587">
    <property type="term" value="C:ruffle membrane"/>
    <property type="evidence" value="ECO:0007669"/>
    <property type="project" value="TreeGrafter"/>
</dbReference>